<feature type="domain" description="HTH araC/xylS-type" evidence="4">
    <location>
        <begin position="206"/>
        <end position="304"/>
    </location>
</feature>
<dbReference type="RefSeq" id="WP_131330720.1">
    <property type="nucleotide sequence ID" value="NZ_CP044016.1"/>
</dbReference>
<dbReference type="PANTHER" id="PTHR47893:SF1">
    <property type="entry name" value="REGULATORY PROTEIN PCHR"/>
    <property type="match status" value="1"/>
</dbReference>
<dbReference type="Proteomes" id="UP000292424">
    <property type="component" value="Chromosome"/>
</dbReference>
<dbReference type="Pfam" id="PF12833">
    <property type="entry name" value="HTH_18"/>
    <property type="match status" value="1"/>
</dbReference>
<dbReference type="PROSITE" id="PS00041">
    <property type="entry name" value="HTH_ARAC_FAMILY_1"/>
    <property type="match status" value="1"/>
</dbReference>
<evidence type="ECO:0000256" key="3">
    <source>
        <dbReference type="ARBA" id="ARBA00023163"/>
    </source>
</evidence>
<dbReference type="SMART" id="SM00342">
    <property type="entry name" value="HTH_ARAC"/>
    <property type="match status" value="1"/>
</dbReference>
<dbReference type="InterPro" id="IPR018062">
    <property type="entry name" value="HTH_AraC-typ_CS"/>
</dbReference>
<dbReference type="KEGG" id="arac:E0W69_014240"/>
<dbReference type="EMBL" id="CP044016">
    <property type="protein sequence ID" value="QES89769.1"/>
    <property type="molecule type" value="Genomic_DNA"/>
</dbReference>
<proteinExistence type="predicted"/>
<dbReference type="InterPro" id="IPR053142">
    <property type="entry name" value="PchR_regulatory_protein"/>
</dbReference>
<dbReference type="PROSITE" id="PS01124">
    <property type="entry name" value="HTH_ARAC_FAMILY_2"/>
    <property type="match status" value="1"/>
</dbReference>
<dbReference type="OrthoDB" id="799767at2"/>
<dbReference type="SUPFAM" id="SSF46689">
    <property type="entry name" value="Homeodomain-like"/>
    <property type="match status" value="2"/>
</dbReference>
<evidence type="ECO:0000256" key="1">
    <source>
        <dbReference type="ARBA" id="ARBA00023015"/>
    </source>
</evidence>
<name>A0A5P2G696_9BACT</name>
<dbReference type="AlphaFoldDB" id="A0A5P2G696"/>
<protein>
    <submittedName>
        <fullName evidence="5">Helix-turn-helix transcriptional regulator</fullName>
    </submittedName>
</protein>
<accession>A0A5P2G696</accession>
<evidence type="ECO:0000259" key="4">
    <source>
        <dbReference type="PROSITE" id="PS01124"/>
    </source>
</evidence>
<keyword evidence="3" id="KW-0804">Transcription</keyword>
<keyword evidence="2" id="KW-0238">DNA-binding</keyword>
<dbReference type="GO" id="GO:0043565">
    <property type="term" value="F:sequence-specific DNA binding"/>
    <property type="evidence" value="ECO:0007669"/>
    <property type="project" value="InterPro"/>
</dbReference>
<dbReference type="PANTHER" id="PTHR47893">
    <property type="entry name" value="REGULATORY PROTEIN PCHR"/>
    <property type="match status" value="1"/>
</dbReference>
<dbReference type="Gene3D" id="1.10.10.60">
    <property type="entry name" value="Homeodomain-like"/>
    <property type="match status" value="2"/>
</dbReference>
<organism evidence="5 6">
    <name type="scientific">Rhizosphaericola mali</name>
    <dbReference type="NCBI Taxonomy" id="2545455"/>
    <lineage>
        <taxon>Bacteria</taxon>
        <taxon>Pseudomonadati</taxon>
        <taxon>Bacteroidota</taxon>
        <taxon>Chitinophagia</taxon>
        <taxon>Chitinophagales</taxon>
        <taxon>Chitinophagaceae</taxon>
        <taxon>Rhizosphaericola</taxon>
    </lineage>
</organism>
<keyword evidence="6" id="KW-1185">Reference proteome</keyword>
<reference evidence="5 6" key="1">
    <citation type="submission" date="2019-09" db="EMBL/GenBank/DDBJ databases">
        <title>Complete genome sequence of Arachidicoccus sp. B3-10 isolated from apple orchard soil.</title>
        <authorList>
            <person name="Kim H.S."/>
            <person name="Han K.-I."/>
            <person name="Suh M.K."/>
            <person name="Lee K.C."/>
            <person name="Eom M.K."/>
            <person name="Kim J.-S."/>
            <person name="Kang S.W."/>
            <person name="Sin Y."/>
            <person name="Lee J.-S."/>
        </authorList>
    </citation>
    <scope>NUCLEOTIDE SEQUENCE [LARGE SCALE GENOMIC DNA]</scope>
    <source>
        <strain evidence="5 6">B3-10</strain>
    </source>
</reference>
<keyword evidence="1" id="KW-0805">Transcription regulation</keyword>
<dbReference type="GO" id="GO:0003700">
    <property type="term" value="F:DNA-binding transcription factor activity"/>
    <property type="evidence" value="ECO:0007669"/>
    <property type="project" value="InterPro"/>
</dbReference>
<gene>
    <name evidence="5" type="ORF">E0W69_014240</name>
</gene>
<evidence type="ECO:0000313" key="5">
    <source>
        <dbReference type="EMBL" id="QES89769.1"/>
    </source>
</evidence>
<sequence>MLQSSLNQNISNLKEGLNLNLLFEHKQSMQDAVNVTIRRYEADDDSEEMHRLDAGEIVYNYNSGKNGREKYLDLKFCIYGNCYCEKDCNGCVLKPEIATVDYFNFRFDSIFLRKLVTSKTFKTRREKVLAFKYPKSFNKSIPMEDRNKSVLNALLDVDHNQSLDNILLHSKVSELLLYSMEVLNEEVMEMPSCPFLLEAEVVNRIYDARDILEDNLGTPLTIKELSKKIAMNECYLKKGFKELFGTTIFEFYQDKRMEKARYLLYEKGLNVTEVSELLGYSSISHFSTAFKKFTGLKPCELLMKQNF</sequence>
<dbReference type="InterPro" id="IPR009057">
    <property type="entry name" value="Homeodomain-like_sf"/>
</dbReference>
<dbReference type="InterPro" id="IPR018060">
    <property type="entry name" value="HTH_AraC"/>
</dbReference>
<evidence type="ECO:0000256" key="2">
    <source>
        <dbReference type="ARBA" id="ARBA00023125"/>
    </source>
</evidence>
<evidence type="ECO:0000313" key="6">
    <source>
        <dbReference type="Proteomes" id="UP000292424"/>
    </source>
</evidence>